<keyword evidence="4" id="KW-1185">Reference proteome</keyword>
<name>A0ABD3NR32_9STRA</name>
<dbReference type="Proteomes" id="UP001516023">
    <property type="component" value="Unassembled WGS sequence"/>
</dbReference>
<dbReference type="InterPro" id="IPR001478">
    <property type="entry name" value="PDZ"/>
</dbReference>
<feature type="compositionally biased region" description="Polar residues" evidence="1">
    <location>
        <begin position="38"/>
        <end position="50"/>
    </location>
</feature>
<reference evidence="3 4" key="1">
    <citation type="journal article" date="2020" name="G3 (Bethesda)">
        <title>Improved Reference Genome for Cyclotella cryptica CCMP332, a Model for Cell Wall Morphogenesis, Salinity Adaptation, and Lipid Production in Diatoms (Bacillariophyta).</title>
        <authorList>
            <person name="Roberts W.R."/>
            <person name="Downey K.M."/>
            <person name="Ruck E.C."/>
            <person name="Traller J.C."/>
            <person name="Alverson A.J."/>
        </authorList>
    </citation>
    <scope>NUCLEOTIDE SEQUENCE [LARGE SCALE GENOMIC DNA]</scope>
    <source>
        <strain evidence="3 4">CCMP332</strain>
    </source>
</reference>
<feature type="domain" description="PDZ" evidence="2">
    <location>
        <begin position="533"/>
        <end position="606"/>
    </location>
</feature>
<feature type="region of interest" description="Disordered" evidence="1">
    <location>
        <begin position="631"/>
        <end position="669"/>
    </location>
</feature>
<accession>A0ABD3NR32</accession>
<organism evidence="3 4">
    <name type="scientific">Cyclotella cryptica</name>
    <dbReference type="NCBI Taxonomy" id="29204"/>
    <lineage>
        <taxon>Eukaryota</taxon>
        <taxon>Sar</taxon>
        <taxon>Stramenopiles</taxon>
        <taxon>Ochrophyta</taxon>
        <taxon>Bacillariophyta</taxon>
        <taxon>Coscinodiscophyceae</taxon>
        <taxon>Thalassiosirophycidae</taxon>
        <taxon>Stephanodiscales</taxon>
        <taxon>Stephanodiscaceae</taxon>
        <taxon>Cyclotella</taxon>
    </lineage>
</organism>
<gene>
    <name evidence="3" type="ORF">HJC23_001579</name>
</gene>
<feature type="region of interest" description="Disordered" evidence="1">
    <location>
        <begin position="36"/>
        <end position="232"/>
    </location>
</feature>
<feature type="compositionally biased region" description="Polar residues" evidence="1">
    <location>
        <begin position="83"/>
        <end position="94"/>
    </location>
</feature>
<feature type="compositionally biased region" description="Polar residues" evidence="1">
    <location>
        <begin position="631"/>
        <end position="645"/>
    </location>
</feature>
<dbReference type="EMBL" id="JABMIG020000425">
    <property type="protein sequence ID" value="KAL3778630.1"/>
    <property type="molecule type" value="Genomic_DNA"/>
</dbReference>
<evidence type="ECO:0000259" key="2">
    <source>
        <dbReference type="PROSITE" id="PS50106"/>
    </source>
</evidence>
<feature type="compositionally biased region" description="Polar residues" evidence="1">
    <location>
        <begin position="118"/>
        <end position="131"/>
    </location>
</feature>
<evidence type="ECO:0000313" key="4">
    <source>
        <dbReference type="Proteomes" id="UP001516023"/>
    </source>
</evidence>
<feature type="compositionally biased region" description="Low complexity" evidence="1">
    <location>
        <begin position="219"/>
        <end position="230"/>
    </location>
</feature>
<evidence type="ECO:0000313" key="3">
    <source>
        <dbReference type="EMBL" id="KAL3778630.1"/>
    </source>
</evidence>
<feature type="compositionally biased region" description="Polar residues" evidence="1">
    <location>
        <begin position="167"/>
        <end position="216"/>
    </location>
</feature>
<dbReference type="AlphaFoldDB" id="A0ABD3NR32"/>
<dbReference type="PROSITE" id="PS50106">
    <property type="entry name" value="PDZ"/>
    <property type="match status" value="1"/>
</dbReference>
<sequence>MTVIKSSGMGSQQQNQHRTSATTAATVINPYLKKKVQGTATAPTSSTSHVRLSVPARDRPKSSSPRNSNAGSNRVSIHAVTPLKTQPAPSNKQAPTRPFCNDVAKASSKPTVVAISPKINNPPNVTPTPKISRQPYKRTDPAHKMKSFTDKNSVTRDPSEKDGHSFKNPSSPNGSIVIQPMNPKTNIQSKTSNPNPAKNLNPTKSKPTSLKSQLKSQIAALQRQKKQLLQQKERERQLAIKEQERKQKEAEMARLQLLKEKEREEQKRLCEERRKEEERLKLEKKMERERAKEEKIIRREVGVCLSQLTRRMEGRVHWEKRKGVNYEIGEVVEFLVREVEKRNRNPVVGGSGSAIVGKNSKFSPQMTFQSTWTPLYGHNFFGPWSQYGQSIPFSTQSLMPPSFPVIIPQQQRPKQPKPLILHENPMDRYSPFIASHHVLEGTVCITKKSLNDSFGVTLRWECRSVLVPRENNEVDDTRGVGGDKMDKAPGENLAIPICQEANTLPPVGVIADGVSSADESNPPVELAAASNKTIELSSNQKQRRKRRRRVSYGVLIVTDVSKAKCLPASEGPHPPALKASDIILAVNGRNVGGLSFSEACKAITTTSVEDKKSGFICCSLKVARMIQLTQGNPSQNPLPDNSSLGNNNAATKANTPPTMSTNTNVANPAPPAPMAMSAVAPISNIPSAPLIPFIVDGDKVSGEFSSREWQTLIRSLSYVHRELSTGMALQPVSISEILVACLKKEEWQKALHQRSIDTLGSKLSHEGKIIECEMKRLAEAHWASQWKLEVDQDANNENKLLFLEPLTDAKRSALRALARPLNGCRCGSMSHEFVNDPKCVLYREVKAFVGTDDTDNKEYLGAARSTFKRSKARNALEAAYIERFDKLRAETQSAKQEAEFVLNMEIKQSSEMKKAVLCPNSLCTIVLSAVASLTEDDADDKEVFSSSAYGATEITNRNTDVDCEDDSDEEEDIPLNLLIQRGSKRETDGTVATSPKRIKRAVADVGTTTTKESPSPYFLAKILRYISKTYGHLFHEPSHIEYAWQQRHRSLVTSPLPREVLFQGNPRRPGNLSFENIQFMLRDDRMARLLNEESSHEGLNDEWIVTYLSSNEVTGLRHEIDVLESMGLIEIKNGGKVSLASTWQSKVPHMMLIEMRDDWGPEKDVHNLHCLNTMIRSLRKYWECVGEDGWRLSVDGANASGDRNLDFENDEYFLRKQIFYENFESFVNEEIGVGDFGC</sequence>
<feature type="compositionally biased region" description="Basic and acidic residues" evidence="1">
    <location>
        <begin position="137"/>
        <end position="165"/>
    </location>
</feature>
<feature type="compositionally biased region" description="Low complexity" evidence="1">
    <location>
        <begin position="646"/>
        <end position="667"/>
    </location>
</feature>
<feature type="region of interest" description="Disordered" evidence="1">
    <location>
        <begin position="1"/>
        <end position="24"/>
    </location>
</feature>
<feature type="compositionally biased region" description="Polar residues" evidence="1">
    <location>
        <begin position="62"/>
        <end position="75"/>
    </location>
</feature>
<evidence type="ECO:0000256" key="1">
    <source>
        <dbReference type="SAM" id="MobiDB-lite"/>
    </source>
</evidence>
<comment type="caution">
    <text evidence="3">The sequence shown here is derived from an EMBL/GenBank/DDBJ whole genome shotgun (WGS) entry which is preliminary data.</text>
</comment>
<proteinExistence type="predicted"/>
<protein>
    <recommendedName>
        <fullName evidence="2">PDZ domain-containing protein</fullName>
    </recommendedName>
</protein>